<evidence type="ECO:0000259" key="3">
    <source>
        <dbReference type="Pfam" id="PF02784"/>
    </source>
</evidence>
<dbReference type="Gene3D" id="2.40.37.10">
    <property type="entry name" value="Lyase, Ornithine Decarboxylase, Chain A, domain 1"/>
    <property type="match status" value="1"/>
</dbReference>
<dbReference type="SUPFAM" id="SSF51419">
    <property type="entry name" value="PLP-binding barrel"/>
    <property type="match status" value="1"/>
</dbReference>
<comment type="cofactor">
    <cofactor evidence="1">
        <name>pyridoxal 5'-phosphate</name>
        <dbReference type="ChEBI" id="CHEBI:597326"/>
    </cofactor>
</comment>
<dbReference type="InterPro" id="IPR022657">
    <property type="entry name" value="De-COase2_CS"/>
</dbReference>
<dbReference type="EMBL" id="LIAV01000005">
    <property type="protein sequence ID" value="KRO41369.1"/>
    <property type="molecule type" value="Genomic_DNA"/>
</dbReference>
<evidence type="ECO:0000313" key="5">
    <source>
        <dbReference type="Proteomes" id="UP000050874"/>
    </source>
</evidence>
<dbReference type="PROSITE" id="PS00878">
    <property type="entry name" value="ODR_DC_2_1"/>
    <property type="match status" value="1"/>
</dbReference>
<reference evidence="5" key="1">
    <citation type="submission" date="2015-10" db="EMBL/GenBank/DDBJ databases">
        <title>Metagenome-Assembled Genomes uncover a global brackish microbiome.</title>
        <authorList>
            <person name="Hugerth L.W."/>
            <person name="Larsson J."/>
            <person name="Alneberg J."/>
            <person name="Lindh M.V."/>
            <person name="Legrand C."/>
            <person name="Pinhassi J."/>
            <person name="Andersson A."/>
        </authorList>
    </citation>
    <scope>NUCLEOTIDE SEQUENCE [LARGE SCALE GENOMIC DNA]</scope>
</reference>
<dbReference type="InterPro" id="IPR000183">
    <property type="entry name" value="Orn/DAP/Arg_de-COase"/>
</dbReference>
<dbReference type="PANTHER" id="PTHR43727:SF2">
    <property type="entry name" value="GROUP IV DECARBOXYLASE"/>
    <property type="match status" value="1"/>
</dbReference>
<comment type="caution">
    <text evidence="4">The sequence shown here is derived from an EMBL/GenBank/DDBJ whole genome shotgun (WGS) entry which is preliminary data.</text>
</comment>
<dbReference type="GO" id="GO:0008836">
    <property type="term" value="F:diaminopimelate decarboxylase activity"/>
    <property type="evidence" value="ECO:0007669"/>
    <property type="project" value="TreeGrafter"/>
</dbReference>
<dbReference type="Proteomes" id="UP000050874">
    <property type="component" value="Unassembled WGS sequence"/>
</dbReference>
<dbReference type="SUPFAM" id="SSF50621">
    <property type="entry name" value="Alanine racemase C-terminal domain-like"/>
    <property type="match status" value="1"/>
</dbReference>
<name>A0A0R2PTV4_9GAMM</name>
<organism evidence="4 5">
    <name type="scientific">SAR86 cluster bacterium BACL1 MAG-120920-bin57</name>
    <dbReference type="NCBI Taxonomy" id="1655571"/>
    <lineage>
        <taxon>Bacteria</taxon>
        <taxon>Pseudomonadati</taxon>
        <taxon>Pseudomonadota</taxon>
        <taxon>Gammaproteobacteria</taxon>
        <taxon>SAR86 cluster</taxon>
    </lineage>
</organism>
<dbReference type="GO" id="GO:0009089">
    <property type="term" value="P:lysine biosynthetic process via diaminopimelate"/>
    <property type="evidence" value="ECO:0007669"/>
    <property type="project" value="TreeGrafter"/>
</dbReference>
<dbReference type="PROSITE" id="PS00879">
    <property type="entry name" value="ODR_DC_2_2"/>
    <property type="match status" value="1"/>
</dbReference>
<keyword evidence="2" id="KW-0663">Pyridoxal phosphate</keyword>
<dbReference type="Pfam" id="PF02784">
    <property type="entry name" value="Orn_Arg_deC_N"/>
    <property type="match status" value="1"/>
</dbReference>
<dbReference type="AlphaFoldDB" id="A0A0R2PTV4"/>
<gene>
    <name evidence="4" type="ORF">ABR63_08445</name>
</gene>
<protein>
    <recommendedName>
        <fullName evidence="3">Orn/DAP/Arg decarboxylase 2 N-terminal domain-containing protein</fullName>
    </recommendedName>
</protein>
<evidence type="ECO:0000256" key="2">
    <source>
        <dbReference type="ARBA" id="ARBA00022898"/>
    </source>
</evidence>
<evidence type="ECO:0000313" key="4">
    <source>
        <dbReference type="EMBL" id="KRO41369.1"/>
    </source>
</evidence>
<proteinExistence type="predicted"/>
<dbReference type="Gene3D" id="3.20.20.10">
    <property type="entry name" value="Alanine racemase"/>
    <property type="match status" value="1"/>
</dbReference>
<dbReference type="InterPro" id="IPR029066">
    <property type="entry name" value="PLP-binding_barrel"/>
</dbReference>
<dbReference type="InterPro" id="IPR009006">
    <property type="entry name" value="Ala_racemase/Decarboxylase_C"/>
</dbReference>
<sequence length="398" mass="44386">MWWEREDFTYKNDQLYLAGRLVKELARHADVPTFFYSAARVHDNLLRLKQAFSSLGLSKRTNIFYAMKANRFTPLLTQMKIGGMCGIDACSPQEIVHAVSCGFLPQDISLTATSLSDKDFLILKQYKGIHINCDSITTLKRCIKNGLTNSLGIRINPQTGISRSGNEKLQYTGVNLTKFGIYQAQLNDFLKIARSNGVSINTIHFHTGCGYLNDSLQQLSHVFESVKPFIAAIPEVKTLNLGGGLGVPHNKSDASLDLNAWTKLVKKHFGPSKLNIAIEPGEYIVKDAGILVLEKTYQEKKHNVNFIGLNAGFNIAPEPANYDLPFEPVILEKFHGKFSAYKVVGNINEALDVWFEKLEVEDLSMHKHLALINAGAYSSSMSSNHCMRGEMKEVLLIS</sequence>
<dbReference type="InterPro" id="IPR022653">
    <property type="entry name" value="De-COase2_pyr-phos_BS"/>
</dbReference>
<dbReference type="InterPro" id="IPR022644">
    <property type="entry name" value="De-COase2_N"/>
</dbReference>
<dbReference type="PRINTS" id="PR01179">
    <property type="entry name" value="ODADCRBXLASE"/>
</dbReference>
<feature type="domain" description="Orn/DAP/Arg decarboxylase 2 N-terminal" evidence="3">
    <location>
        <begin position="49"/>
        <end position="285"/>
    </location>
</feature>
<accession>A0A0R2PTV4</accession>
<dbReference type="PANTHER" id="PTHR43727">
    <property type="entry name" value="DIAMINOPIMELATE DECARBOXYLASE"/>
    <property type="match status" value="1"/>
</dbReference>
<evidence type="ECO:0000256" key="1">
    <source>
        <dbReference type="ARBA" id="ARBA00001933"/>
    </source>
</evidence>